<keyword evidence="9" id="KW-1133">Transmembrane helix</keyword>
<comment type="catalytic activity">
    <reaction evidence="1">
        <text>ATP + protein L-histidine = ADP + protein N-phospho-L-histidine.</text>
        <dbReference type="EC" id="2.7.13.3"/>
    </reaction>
</comment>
<keyword evidence="5" id="KW-0547">Nucleotide-binding</keyword>
<dbReference type="Pfam" id="PF07730">
    <property type="entry name" value="HisKA_3"/>
    <property type="match status" value="1"/>
</dbReference>
<sequence>MGWYERASTWAEDHRFGIDAMWTAVLGLPTVLLTTAVRGLGLSWEARGGTATMLWAVLLVAPLAWRRVRPVESTAVVALAAAGHVVVGRSPLLLPADIAILVALWSVTVYGPAWAHRTAMAAALGGAGLLGLAVAVIGGSASDVATATALATMSAVLALAVWALALVRRSRREMVDALRDRAARLEIERDQQATIATAAERARIAREMHDIVAHSLSVVVAQADGGRYAAAADPAAAERALEVIAETGRAALADMRRLLGVLRSDDGGARDGGARGTRARGDVVVGDAGTTRAPRAPQPGMSPTTHAVAPLVSDPDDADLGSLLDQARGAGMTVSFVRVGEPRRLPPGAGLTLHRICQEALTNVRKHGGPSVKVTVVVRWGTTSVELEVADDGRGAAAAEGPAGEAAAGYGLLGMRERAAMFGGQVTAGPRPGGGWRVRFTMPLPAGTREV</sequence>
<evidence type="ECO:0000256" key="6">
    <source>
        <dbReference type="ARBA" id="ARBA00022777"/>
    </source>
</evidence>
<keyword evidence="7" id="KW-0067">ATP-binding</keyword>
<evidence type="ECO:0000256" key="8">
    <source>
        <dbReference type="ARBA" id="ARBA00023012"/>
    </source>
</evidence>
<dbReference type="GO" id="GO:0000155">
    <property type="term" value="F:phosphorelay sensor kinase activity"/>
    <property type="evidence" value="ECO:0007669"/>
    <property type="project" value="InterPro"/>
</dbReference>
<dbReference type="EC" id="2.7.13.3" evidence="2"/>
<keyword evidence="3" id="KW-0597">Phosphoprotein</keyword>
<feature type="transmembrane region" description="Helical" evidence="9">
    <location>
        <begin position="92"/>
        <end position="111"/>
    </location>
</feature>
<gene>
    <name evidence="11" type="ORF">ET471_01815</name>
</gene>
<feature type="transmembrane region" description="Helical" evidence="9">
    <location>
        <begin position="48"/>
        <end position="65"/>
    </location>
</feature>
<dbReference type="InterPro" id="IPR003594">
    <property type="entry name" value="HATPase_dom"/>
</dbReference>
<dbReference type="GO" id="GO:0046983">
    <property type="term" value="F:protein dimerization activity"/>
    <property type="evidence" value="ECO:0007669"/>
    <property type="project" value="InterPro"/>
</dbReference>
<dbReference type="InterPro" id="IPR050482">
    <property type="entry name" value="Sensor_HK_TwoCompSys"/>
</dbReference>
<dbReference type="Pfam" id="PF02518">
    <property type="entry name" value="HATPase_c"/>
    <property type="match status" value="1"/>
</dbReference>
<dbReference type="Gene3D" id="3.30.565.10">
    <property type="entry name" value="Histidine kinase-like ATPase, C-terminal domain"/>
    <property type="match status" value="1"/>
</dbReference>
<dbReference type="RefSeq" id="WP_129186336.1">
    <property type="nucleotide sequence ID" value="NZ_CP035493.1"/>
</dbReference>
<dbReference type="Proteomes" id="UP000292118">
    <property type="component" value="Chromosome"/>
</dbReference>
<accession>A0A4P6F1E2</accession>
<evidence type="ECO:0000256" key="9">
    <source>
        <dbReference type="SAM" id="Phobius"/>
    </source>
</evidence>
<evidence type="ECO:0000256" key="4">
    <source>
        <dbReference type="ARBA" id="ARBA00022679"/>
    </source>
</evidence>
<dbReference type="InterPro" id="IPR036890">
    <property type="entry name" value="HATPase_C_sf"/>
</dbReference>
<keyword evidence="12" id="KW-1185">Reference proteome</keyword>
<evidence type="ECO:0000256" key="3">
    <source>
        <dbReference type="ARBA" id="ARBA00022553"/>
    </source>
</evidence>
<organism evidence="11 12">
    <name type="scientific">Xylanimonas protaetiae</name>
    <dbReference type="NCBI Taxonomy" id="2509457"/>
    <lineage>
        <taxon>Bacteria</taxon>
        <taxon>Bacillati</taxon>
        <taxon>Actinomycetota</taxon>
        <taxon>Actinomycetes</taxon>
        <taxon>Micrococcales</taxon>
        <taxon>Promicromonosporaceae</taxon>
        <taxon>Xylanimonas</taxon>
    </lineage>
</organism>
<dbReference type="SMART" id="SM00387">
    <property type="entry name" value="HATPase_c"/>
    <property type="match status" value="1"/>
</dbReference>
<dbReference type="AlphaFoldDB" id="A0A4P6F1E2"/>
<dbReference type="PANTHER" id="PTHR24421:SF10">
    <property type="entry name" value="NITRATE_NITRITE SENSOR PROTEIN NARQ"/>
    <property type="match status" value="1"/>
</dbReference>
<evidence type="ECO:0000256" key="2">
    <source>
        <dbReference type="ARBA" id="ARBA00012438"/>
    </source>
</evidence>
<dbReference type="OrthoDB" id="227596at2"/>
<dbReference type="EMBL" id="CP035493">
    <property type="protein sequence ID" value="QAY68935.1"/>
    <property type="molecule type" value="Genomic_DNA"/>
</dbReference>
<dbReference type="PANTHER" id="PTHR24421">
    <property type="entry name" value="NITRATE/NITRITE SENSOR PROTEIN NARX-RELATED"/>
    <property type="match status" value="1"/>
</dbReference>
<proteinExistence type="predicted"/>
<evidence type="ECO:0000259" key="10">
    <source>
        <dbReference type="SMART" id="SM00387"/>
    </source>
</evidence>
<evidence type="ECO:0000313" key="12">
    <source>
        <dbReference type="Proteomes" id="UP000292118"/>
    </source>
</evidence>
<dbReference type="InterPro" id="IPR011712">
    <property type="entry name" value="Sig_transdc_His_kin_sub3_dim/P"/>
</dbReference>
<name>A0A4P6F1E2_9MICO</name>
<dbReference type="SUPFAM" id="SSF55874">
    <property type="entry name" value="ATPase domain of HSP90 chaperone/DNA topoisomerase II/histidine kinase"/>
    <property type="match status" value="1"/>
</dbReference>
<keyword evidence="8" id="KW-0902">Two-component regulatory system</keyword>
<keyword evidence="4" id="KW-0808">Transferase</keyword>
<feature type="domain" description="Histidine kinase/HSP90-like ATPase" evidence="10">
    <location>
        <begin position="348"/>
        <end position="446"/>
    </location>
</feature>
<evidence type="ECO:0000313" key="11">
    <source>
        <dbReference type="EMBL" id="QAY68935.1"/>
    </source>
</evidence>
<feature type="transmembrane region" description="Helical" evidence="9">
    <location>
        <begin position="118"/>
        <end position="138"/>
    </location>
</feature>
<dbReference type="GO" id="GO:0005524">
    <property type="term" value="F:ATP binding"/>
    <property type="evidence" value="ECO:0007669"/>
    <property type="project" value="UniProtKB-KW"/>
</dbReference>
<dbReference type="Pfam" id="PF23539">
    <property type="entry name" value="DUF7134"/>
    <property type="match status" value="1"/>
</dbReference>
<dbReference type="KEGG" id="xya:ET471_01815"/>
<reference evidence="11 12" key="1">
    <citation type="submission" date="2019-01" db="EMBL/GenBank/DDBJ databases">
        <title>Genome sequencing of strain FW10M-9.</title>
        <authorList>
            <person name="Heo J."/>
            <person name="Kim S.-J."/>
            <person name="Kim J.-S."/>
            <person name="Hong S.-B."/>
            <person name="Kwon S.-W."/>
        </authorList>
    </citation>
    <scope>NUCLEOTIDE SEQUENCE [LARGE SCALE GENOMIC DNA]</scope>
    <source>
        <strain evidence="11 12">FW10M-9</strain>
    </source>
</reference>
<dbReference type="InterPro" id="IPR055558">
    <property type="entry name" value="DUF7134"/>
</dbReference>
<protein>
    <recommendedName>
        <fullName evidence="2">histidine kinase</fullName>
        <ecNumber evidence="2">2.7.13.3</ecNumber>
    </recommendedName>
</protein>
<dbReference type="GO" id="GO:0016020">
    <property type="term" value="C:membrane"/>
    <property type="evidence" value="ECO:0007669"/>
    <property type="project" value="InterPro"/>
</dbReference>
<dbReference type="CDD" id="cd16917">
    <property type="entry name" value="HATPase_UhpB-NarQ-NarX-like"/>
    <property type="match status" value="1"/>
</dbReference>
<evidence type="ECO:0000256" key="1">
    <source>
        <dbReference type="ARBA" id="ARBA00000085"/>
    </source>
</evidence>
<evidence type="ECO:0000256" key="7">
    <source>
        <dbReference type="ARBA" id="ARBA00022840"/>
    </source>
</evidence>
<keyword evidence="9" id="KW-0472">Membrane</keyword>
<keyword evidence="6 11" id="KW-0418">Kinase</keyword>
<feature type="transmembrane region" description="Helical" evidence="9">
    <location>
        <begin position="20"/>
        <end position="41"/>
    </location>
</feature>
<evidence type="ECO:0000256" key="5">
    <source>
        <dbReference type="ARBA" id="ARBA00022741"/>
    </source>
</evidence>
<keyword evidence="9" id="KW-0812">Transmembrane</keyword>
<feature type="transmembrane region" description="Helical" evidence="9">
    <location>
        <begin position="144"/>
        <end position="167"/>
    </location>
</feature>
<dbReference type="Gene3D" id="1.20.5.1930">
    <property type="match status" value="1"/>
</dbReference>